<evidence type="ECO:0000313" key="2">
    <source>
        <dbReference type="EMBL" id="TWS22559.1"/>
    </source>
</evidence>
<dbReference type="AlphaFoldDB" id="A0A5C5RHK5"/>
<evidence type="ECO:0000313" key="3">
    <source>
        <dbReference type="Proteomes" id="UP000319792"/>
    </source>
</evidence>
<gene>
    <name evidence="2" type="ORF">FK268_19035</name>
</gene>
<keyword evidence="3" id="KW-1185">Reference proteome</keyword>
<comment type="caution">
    <text evidence="2">The sequence shown here is derived from an EMBL/GenBank/DDBJ whole genome shotgun (WGS) entry which is preliminary data.</text>
</comment>
<evidence type="ECO:0000256" key="1">
    <source>
        <dbReference type="SAM" id="MobiDB-lite"/>
    </source>
</evidence>
<reference evidence="2 3" key="1">
    <citation type="submission" date="2019-08" db="EMBL/GenBank/DDBJ databases">
        <title>Tsukamurella conjunctivitidis sp. nov., Tsukamurella assacharolytica sp. nov. and Tsukamurella sputae sp. nov. isolated from patients with conjunctivitis, bacteraemia (lymphoma) and respiratory infection (sputum) in Hong Kong.</title>
        <authorList>
            <person name="Fok K.M.N."/>
            <person name="Fong J.Y.H."/>
        </authorList>
    </citation>
    <scope>NUCLEOTIDE SEQUENCE [LARGE SCALE GENOMIC DNA]</scope>
    <source>
        <strain evidence="2 3">HKU70</strain>
    </source>
</reference>
<dbReference type="EMBL" id="VIGV01000008">
    <property type="protein sequence ID" value="TWS22559.1"/>
    <property type="molecule type" value="Genomic_DNA"/>
</dbReference>
<organism evidence="2 3">
    <name type="scientific">Tsukamurella sputi</name>
    <dbReference type="NCBI Taxonomy" id="2591848"/>
    <lineage>
        <taxon>Bacteria</taxon>
        <taxon>Bacillati</taxon>
        <taxon>Actinomycetota</taxon>
        <taxon>Actinomycetes</taxon>
        <taxon>Mycobacteriales</taxon>
        <taxon>Tsukamurellaceae</taxon>
        <taxon>Tsukamurella</taxon>
    </lineage>
</organism>
<protein>
    <recommendedName>
        <fullName evidence="4">DUF5642 domain-containing protein</fullName>
    </recommendedName>
</protein>
<dbReference type="Proteomes" id="UP000319792">
    <property type="component" value="Unassembled WGS sequence"/>
</dbReference>
<proteinExistence type="predicted"/>
<feature type="region of interest" description="Disordered" evidence="1">
    <location>
        <begin position="1"/>
        <end position="39"/>
    </location>
</feature>
<dbReference type="OrthoDB" id="4773941at2"/>
<accession>A0A5C5RHK5</accession>
<dbReference type="RefSeq" id="WP_146436935.1">
    <property type="nucleotide sequence ID" value="NZ_VIGV01000008.1"/>
</dbReference>
<sequence length="213" mass="21495">MTAAVGLALTACGGGSGNSAPSSQEPSAPPVDPAKTLTQADAPAGLTVATVPDDAAFQSAMQAVGQVQAAAITPASCKDKNVAAQQEMLETIKFGTQQSLSKDKTVRYGVTLLPNSARLSLFEAAGTGECGSITFGDSLKQTTTRKELPAGVNGAQGFVFEISRVAGGQTAHSASAYFTKNGVLAMVNANPGADGTVDTATFDEVVKRVAAKL</sequence>
<name>A0A5C5RHK5_9ACTN</name>
<evidence type="ECO:0008006" key="4">
    <source>
        <dbReference type="Google" id="ProtNLM"/>
    </source>
</evidence>